<protein>
    <recommendedName>
        <fullName evidence="2">DUF4378 domain-containing protein</fullName>
    </recommendedName>
</protein>
<dbReference type="AlphaFoldDB" id="A0A5J5BSC7"/>
<dbReference type="OrthoDB" id="1429575at2759"/>
<accession>A0A5J5BSC7</accession>
<feature type="compositionally biased region" description="Polar residues" evidence="1">
    <location>
        <begin position="122"/>
        <end position="144"/>
    </location>
</feature>
<feature type="compositionally biased region" description="Low complexity" evidence="1">
    <location>
        <begin position="53"/>
        <end position="64"/>
    </location>
</feature>
<reference evidence="3 4" key="1">
    <citation type="submission" date="2019-09" db="EMBL/GenBank/DDBJ databases">
        <title>A chromosome-level genome assembly of the Chinese tupelo Nyssa sinensis.</title>
        <authorList>
            <person name="Yang X."/>
            <person name="Kang M."/>
            <person name="Yang Y."/>
            <person name="Xiong H."/>
            <person name="Wang M."/>
            <person name="Zhang Z."/>
            <person name="Wang Z."/>
            <person name="Wu H."/>
            <person name="Ma T."/>
            <person name="Liu J."/>
            <person name="Xi Z."/>
        </authorList>
    </citation>
    <scope>NUCLEOTIDE SEQUENCE [LARGE SCALE GENOMIC DNA]</scope>
    <source>
        <strain evidence="3">J267</strain>
        <tissue evidence="3">Leaf</tissue>
    </source>
</reference>
<evidence type="ECO:0000259" key="2">
    <source>
        <dbReference type="Pfam" id="PF14309"/>
    </source>
</evidence>
<dbReference type="Pfam" id="PF14309">
    <property type="entry name" value="DUF4378"/>
    <property type="match status" value="1"/>
</dbReference>
<dbReference type="PANTHER" id="PTHR37613:SF4">
    <property type="entry name" value="DUF4378 DOMAIN-CONTAINING PROTEIN"/>
    <property type="match status" value="1"/>
</dbReference>
<feature type="region of interest" description="Disordered" evidence="1">
    <location>
        <begin position="104"/>
        <end position="144"/>
    </location>
</feature>
<keyword evidence="4" id="KW-1185">Reference proteome</keyword>
<gene>
    <name evidence="3" type="ORF">F0562_020801</name>
</gene>
<dbReference type="InterPro" id="IPR025486">
    <property type="entry name" value="DUF4378"/>
</dbReference>
<proteinExistence type="predicted"/>
<evidence type="ECO:0000256" key="1">
    <source>
        <dbReference type="SAM" id="MobiDB-lite"/>
    </source>
</evidence>
<feature type="region of interest" description="Disordered" evidence="1">
    <location>
        <begin position="41"/>
        <end position="70"/>
    </location>
</feature>
<dbReference type="EMBL" id="CM018033">
    <property type="protein sequence ID" value="KAA8545748.1"/>
    <property type="molecule type" value="Genomic_DNA"/>
</dbReference>
<dbReference type="PANTHER" id="PTHR37613">
    <property type="entry name" value="DUF4378 DOMAIN PROTEIN"/>
    <property type="match status" value="1"/>
</dbReference>
<dbReference type="Proteomes" id="UP000325577">
    <property type="component" value="Linkage Group LG10"/>
</dbReference>
<name>A0A5J5BSC7_9ASTE</name>
<evidence type="ECO:0000313" key="4">
    <source>
        <dbReference type="Proteomes" id="UP000325577"/>
    </source>
</evidence>
<organism evidence="3 4">
    <name type="scientific">Nyssa sinensis</name>
    <dbReference type="NCBI Taxonomy" id="561372"/>
    <lineage>
        <taxon>Eukaryota</taxon>
        <taxon>Viridiplantae</taxon>
        <taxon>Streptophyta</taxon>
        <taxon>Embryophyta</taxon>
        <taxon>Tracheophyta</taxon>
        <taxon>Spermatophyta</taxon>
        <taxon>Magnoliopsida</taxon>
        <taxon>eudicotyledons</taxon>
        <taxon>Gunneridae</taxon>
        <taxon>Pentapetalae</taxon>
        <taxon>asterids</taxon>
        <taxon>Cornales</taxon>
        <taxon>Nyssaceae</taxon>
        <taxon>Nyssa</taxon>
    </lineage>
</organism>
<sequence length="338" mass="38120">MAAANSTSKPAGPVKRLVELLQDQQEPFTLDVYISERKYMKNSESRNGPNLHSSTKSSTRTCSSKVERKRTRLPYGSRTLRLLVDALISYKNCRKLSDYNCQAQNGGGERVSKMAKKHQHNAEPNQLSYNSEQNHGSSSQSTLKLQHLRELKAASYSKLQLGYTEDWQATQPSIMWPILSGKATEDSIFSAYLSELLVQSLNEKQNGLGTAELEDIRSGSSQCLKAKRVFMQTKQLVFDCVKEAVDNHGRSGRRKKNNIKEVLGTEELGKVICEQIYSWGKQCGDVTNITQLINLDFSYTVEEWGDLSPIIRDFGIEIGDAILDDIVTEMIYSELYRN</sequence>
<feature type="domain" description="DUF4378" evidence="2">
    <location>
        <begin position="208"/>
        <end position="329"/>
    </location>
</feature>
<evidence type="ECO:0000313" key="3">
    <source>
        <dbReference type="EMBL" id="KAA8545748.1"/>
    </source>
</evidence>